<keyword evidence="1" id="KW-0812">Transmembrane</keyword>
<name>A0A7D5GLW5_9EURY</name>
<gene>
    <name evidence="2" type="ORF">HUG10_12570</name>
</gene>
<sequence length="146" mass="14578">MSPSLLRTAPSTWRFALIGALASLPVAAIVNWLPNSEATVGGGIMVIGAFIAGAIAAVRSTDPDDAGLRAGFLGGVLAVLTLVVTVVSAAVGGTAAAWPPSRVLFWVLAIGLVLCVSPVFGLACGRVGGWVADTVASRRKTGANAP</sequence>
<dbReference type="RefSeq" id="WP_179169902.1">
    <property type="nucleotide sequence ID" value="NZ_CP058529.1"/>
</dbReference>
<dbReference type="KEGG" id="halg:HUG10_12570"/>
<dbReference type="AlphaFoldDB" id="A0A7D5GLW5"/>
<reference evidence="2 3" key="1">
    <citation type="submission" date="2020-07" db="EMBL/GenBank/DDBJ databases">
        <title>Gai3-2, isolated from salt lake.</title>
        <authorList>
            <person name="Cui H."/>
            <person name="Shi X."/>
        </authorList>
    </citation>
    <scope>NUCLEOTIDE SEQUENCE [LARGE SCALE GENOMIC DNA]</scope>
    <source>
        <strain evidence="2 3">Gai3-2</strain>
    </source>
</reference>
<dbReference type="Proteomes" id="UP000509750">
    <property type="component" value="Chromosome"/>
</dbReference>
<evidence type="ECO:0000256" key="1">
    <source>
        <dbReference type="SAM" id="Phobius"/>
    </source>
</evidence>
<evidence type="ECO:0000313" key="2">
    <source>
        <dbReference type="EMBL" id="QLG28327.1"/>
    </source>
</evidence>
<dbReference type="EMBL" id="CP058529">
    <property type="protein sequence ID" value="QLG28327.1"/>
    <property type="molecule type" value="Genomic_DNA"/>
</dbReference>
<evidence type="ECO:0000313" key="3">
    <source>
        <dbReference type="Proteomes" id="UP000509750"/>
    </source>
</evidence>
<dbReference type="Pfam" id="PF17647">
    <property type="entry name" value="DUF5518"/>
    <property type="match status" value="1"/>
</dbReference>
<feature type="transmembrane region" description="Helical" evidence="1">
    <location>
        <begin position="70"/>
        <end position="91"/>
    </location>
</feature>
<feature type="transmembrane region" description="Helical" evidence="1">
    <location>
        <begin position="103"/>
        <end position="124"/>
    </location>
</feature>
<keyword evidence="3" id="KW-1185">Reference proteome</keyword>
<feature type="transmembrane region" description="Helical" evidence="1">
    <location>
        <begin position="12"/>
        <end position="33"/>
    </location>
</feature>
<dbReference type="GeneID" id="56029681"/>
<keyword evidence="1" id="KW-0472">Membrane</keyword>
<protein>
    <submittedName>
        <fullName evidence="2">DUF5518 domain-containing protein</fullName>
    </submittedName>
</protein>
<accession>A0A7D5GLW5</accession>
<dbReference type="InterPro" id="IPR040493">
    <property type="entry name" value="DUF5518"/>
</dbReference>
<feature type="transmembrane region" description="Helical" evidence="1">
    <location>
        <begin position="39"/>
        <end position="58"/>
    </location>
</feature>
<keyword evidence="1" id="KW-1133">Transmembrane helix</keyword>
<proteinExistence type="predicted"/>
<organism evidence="2 3">
    <name type="scientific">Halorarum halophilum</name>
    <dbReference type="NCBI Taxonomy" id="2743090"/>
    <lineage>
        <taxon>Archaea</taxon>
        <taxon>Methanobacteriati</taxon>
        <taxon>Methanobacteriota</taxon>
        <taxon>Stenosarchaea group</taxon>
        <taxon>Halobacteria</taxon>
        <taxon>Halobacteriales</taxon>
        <taxon>Haloferacaceae</taxon>
        <taxon>Halorarum</taxon>
    </lineage>
</organism>
<dbReference type="OrthoDB" id="343058at2157"/>